<accession>A0A0E9TLT5</accession>
<reference evidence="1" key="1">
    <citation type="submission" date="2014-11" db="EMBL/GenBank/DDBJ databases">
        <authorList>
            <person name="Amaro Gonzalez C."/>
        </authorList>
    </citation>
    <scope>NUCLEOTIDE SEQUENCE</scope>
</reference>
<sequence length="19" mass="2254">MQFSQIIVNYRTLNVGKEL</sequence>
<protein>
    <submittedName>
        <fullName evidence="1">Uncharacterized protein</fullName>
    </submittedName>
</protein>
<dbReference type="AlphaFoldDB" id="A0A0E9TLT5"/>
<reference evidence="1" key="2">
    <citation type="journal article" date="2015" name="Fish Shellfish Immunol.">
        <title>Early steps in the European eel (Anguilla anguilla)-Vibrio vulnificus interaction in the gills: Role of the RtxA13 toxin.</title>
        <authorList>
            <person name="Callol A."/>
            <person name="Pajuelo D."/>
            <person name="Ebbesson L."/>
            <person name="Teles M."/>
            <person name="MacKenzie S."/>
            <person name="Amaro C."/>
        </authorList>
    </citation>
    <scope>NUCLEOTIDE SEQUENCE</scope>
</reference>
<dbReference type="EMBL" id="GBXM01054864">
    <property type="protein sequence ID" value="JAH53713.1"/>
    <property type="molecule type" value="Transcribed_RNA"/>
</dbReference>
<name>A0A0E9TLT5_ANGAN</name>
<proteinExistence type="predicted"/>
<organism evidence="1">
    <name type="scientific">Anguilla anguilla</name>
    <name type="common">European freshwater eel</name>
    <name type="synonym">Muraena anguilla</name>
    <dbReference type="NCBI Taxonomy" id="7936"/>
    <lineage>
        <taxon>Eukaryota</taxon>
        <taxon>Metazoa</taxon>
        <taxon>Chordata</taxon>
        <taxon>Craniata</taxon>
        <taxon>Vertebrata</taxon>
        <taxon>Euteleostomi</taxon>
        <taxon>Actinopterygii</taxon>
        <taxon>Neopterygii</taxon>
        <taxon>Teleostei</taxon>
        <taxon>Anguilliformes</taxon>
        <taxon>Anguillidae</taxon>
        <taxon>Anguilla</taxon>
    </lineage>
</organism>
<evidence type="ECO:0000313" key="1">
    <source>
        <dbReference type="EMBL" id="JAH53713.1"/>
    </source>
</evidence>